<evidence type="ECO:0000256" key="9">
    <source>
        <dbReference type="ARBA" id="ARBA00022932"/>
    </source>
</evidence>
<protein>
    <recommendedName>
        <fullName evidence="11">DNA polymerase III subunit gamma/tau</fullName>
        <ecNumber evidence="11">2.7.7.7</ecNumber>
    </recommendedName>
</protein>
<dbReference type="GO" id="GO:0003887">
    <property type="term" value="F:DNA-directed DNA polymerase activity"/>
    <property type="evidence" value="ECO:0007669"/>
    <property type="project" value="UniProtKB-EC"/>
</dbReference>
<feature type="compositionally biased region" description="Low complexity" evidence="12">
    <location>
        <begin position="604"/>
        <end position="619"/>
    </location>
</feature>
<reference evidence="14 15" key="1">
    <citation type="submission" date="2023-06" db="EMBL/GenBank/DDBJ databases">
        <title>Rhodococcus indonesiensis sp. nov a new member of the Rhodococcus ruber lineage isolated from a sediment of neutral hot spring.</title>
        <authorList>
            <person name="Kusuma A.B."/>
            <person name="Fenylestari G."/>
            <person name="Ammar F."/>
            <person name="Nouioui I."/>
            <person name="Goodfellow M."/>
        </authorList>
    </citation>
    <scope>NUCLEOTIDE SEQUENCE [LARGE SCALE GENOMIC DNA]</scope>
    <source>
        <strain evidence="14 15">CSLK01-03</strain>
    </source>
</reference>
<keyword evidence="6 11" id="KW-0547">Nucleotide-binding</keyword>
<dbReference type="InterPro" id="IPR050238">
    <property type="entry name" value="DNA_Rep/Repair_Clamp_Loader"/>
</dbReference>
<dbReference type="InterPro" id="IPR045085">
    <property type="entry name" value="HLD_clamp_pol_III_gamma_tau"/>
</dbReference>
<feature type="region of interest" description="Disordered" evidence="12">
    <location>
        <begin position="392"/>
        <end position="521"/>
    </location>
</feature>
<comment type="catalytic activity">
    <reaction evidence="10 11">
        <text>DNA(n) + a 2'-deoxyribonucleoside 5'-triphosphate = DNA(n+1) + diphosphate</text>
        <dbReference type="Rhea" id="RHEA:22508"/>
        <dbReference type="Rhea" id="RHEA-COMP:17339"/>
        <dbReference type="Rhea" id="RHEA-COMP:17340"/>
        <dbReference type="ChEBI" id="CHEBI:33019"/>
        <dbReference type="ChEBI" id="CHEBI:61560"/>
        <dbReference type="ChEBI" id="CHEBI:173112"/>
        <dbReference type="EC" id="2.7.7.7"/>
    </reaction>
</comment>
<dbReference type="PANTHER" id="PTHR11669">
    <property type="entry name" value="REPLICATION FACTOR C / DNA POLYMERASE III GAMMA-TAU SUBUNIT"/>
    <property type="match status" value="1"/>
</dbReference>
<feature type="compositionally biased region" description="Low complexity" evidence="12">
    <location>
        <begin position="440"/>
        <end position="458"/>
    </location>
</feature>
<proteinExistence type="inferred from homology"/>
<dbReference type="SMART" id="SM00382">
    <property type="entry name" value="AAA"/>
    <property type="match status" value="1"/>
</dbReference>
<dbReference type="EC" id="2.7.7.7" evidence="11"/>
<dbReference type="RefSeq" id="WP_289377973.1">
    <property type="nucleotide sequence ID" value="NZ_JAUBOF010000011.1"/>
</dbReference>
<comment type="subunit">
    <text evidence="11">DNA polymerase III contains a core (composed of alpha, epsilon and theta chains) that associates with a tau subunit. This core dimerizes to form the POLIII' complex. PolIII' associates with the gamma complex (composed of gamma, delta, delta', psi and chi chains) and with the beta chain to form the complete DNA polymerase III complex.</text>
</comment>
<feature type="compositionally biased region" description="Pro residues" evidence="12">
    <location>
        <begin position="459"/>
        <end position="480"/>
    </location>
</feature>
<keyword evidence="7" id="KW-0862">Zinc</keyword>
<feature type="compositionally biased region" description="Pro residues" evidence="12">
    <location>
        <begin position="673"/>
        <end position="682"/>
    </location>
</feature>
<feature type="compositionally biased region" description="Pro residues" evidence="12">
    <location>
        <begin position="414"/>
        <end position="425"/>
    </location>
</feature>
<keyword evidence="3 11" id="KW-0548">Nucleotidyltransferase</keyword>
<gene>
    <name evidence="11" type="primary">dnaX</name>
    <name evidence="14" type="ORF">QT969_05550</name>
</gene>
<evidence type="ECO:0000256" key="5">
    <source>
        <dbReference type="ARBA" id="ARBA00022723"/>
    </source>
</evidence>
<evidence type="ECO:0000313" key="14">
    <source>
        <dbReference type="EMBL" id="MDM7487743.1"/>
    </source>
</evidence>
<evidence type="ECO:0000256" key="4">
    <source>
        <dbReference type="ARBA" id="ARBA00022705"/>
    </source>
</evidence>
<feature type="compositionally biased region" description="Low complexity" evidence="12">
    <location>
        <begin position="511"/>
        <end position="521"/>
    </location>
</feature>
<evidence type="ECO:0000256" key="3">
    <source>
        <dbReference type="ARBA" id="ARBA00022695"/>
    </source>
</evidence>
<keyword evidence="4 11" id="KW-0235">DNA replication</keyword>
<keyword evidence="2 11" id="KW-0808">Transferase</keyword>
<evidence type="ECO:0000256" key="12">
    <source>
        <dbReference type="SAM" id="MobiDB-lite"/>
    </source>
</evidence>
<sequence>MALYRKYRPATFAEVVGQEHVTEPLSIALDAGRINHAYLFSGPRGCGKTSSARILARSLNCAEGPTSAPCGTCRSCEALGPGGGGNLDVIELDAASHGGVDDTRELRDRAFYAPAESRYRIFIVDEAHMVTTQGFNALLKIVEEPPEHLIFVFATTEPEKVLPTIRSRTHHYPFRLLPPPVMRGLLEKICTQENVPVEDAVYPLVIRAGGGSPRDSLSVMDQLLAGAGEEGVTYGRALALLGVTDVALIDEAVDALAAGDGAGLFGTVEKVMDAGHDPRRFAVDLLERLRDLILMRSVPDAAERGLVDAPGDVLERMREEADRIGPATLTRYAEIVHSGLGEMRGATAPRLLLEVMCARMLLPAASDSESAVLQRLERLESGIAAAPTGAVAQGAVPPGAASPSAASPSAAPRVVPPAAPAPIAPDEPAARFQRPSQRRAAPAPVAESAAVAESAPVAEPVPAPPSVPAAPAPEPEPAPRPVVREPEPSEPEPGPQPVPAPGPQPAPESEPAPAAAAGPDAAAVRAVWSEVRSKVRERSRTVEVMLSGATVRSVDAGRIVLGHDSAPLVKRLVEPRNSAVIADALRAVFGVDFEVTCVQGAATPPAAAKATPAQSASRASGQPRFSRPSQARQTQPAPQSGATSPAATPAPPRPEVDDIPPPEAPDYPDDPGPEPGYEPPRISPADVTPEDEEEMFAEAATPVDPTTRREPEDVAIELLQDILGAKKISE</sequence>
<dbReference type="Proteomes" id="UP001233164">
    <property type="component" value="Unassembled WGS sequence"/>
</dbReference>
<comment type="similarity">
    <text evidence="1 11">Belongs to the DnaX/STICHEL family.</text>
</comment>
<dbReference type="InterPro" id="IPR027417">
    <property type="entry name" value="P-loop_NTPase"/>
</dbReference>
<evidence type="ECO:0000256" key="8">
    <source>
        <dbReference type="ARBA" id="ARBA00022840"/>
    </source>
</evidence>
<dbReference type="EMBL" id="JAUBOF010000011">
    <property type="protein sequence ID" value="MDM7487743.1"/>
    <property type="molecule type" value="Genomic_DNA"/>
</dbReference>
<accession>A0ABT7RJE3</accession>
<dbReference type="InterPro" id="IPR012763">
    <property type="entry name" value="DNA_pol_III_sug/sutau_N"/>
</dbReference>
<evidence type="ECO:0000256" key="11">
    <source>
        <dbReference type="RuleBase" id="RU364063"/>
    </source>
</evidence>
<keyword evidence="15" id="KW-1185">Reference proteome</keyword>
<dbReference type="CDD" id="cd00009">
    <property type="entry name" value="AAA"/>
    <property type="match status" value="1"/>
</dbReference>
<dbReference type="NCBIfam" id="NF011513">
    <property type="entry name" value="PRK14952.1"/>
    <property type="match status" value="1"/>
</dbReference>
<feature type="compositionally biased region" description="Low complexity" evidence="12">
    <location>
        <begin position="635"/>
        <end position="647"/>
    </location>
</feature>
<feature type="domain" description="AAA+ ATPase" evidence="13">
    <location>
        <begin position="34"/>
        <end position="177"/>
    </location>
</feature>
<evidence type="ECO:0000256" key="1">
    <source>
        <dbReference type="ARBA" id="ARBA00006360"/>
    </source>
</evidence>
<evidence type="ECO:0000256" key="10">
    <source>
        <dbReference type="ARBA" id="ARBA00049244"/>
    </source>
</evidence>
<feature type="region of interest" description="Disordered" evidence="12">
    <location>
        <begin position="604"/>
        <end position="713"/>
    </location>
</feature>
<keyword evidence="8 11" id="KW-0067">ATP-binding</keyword>
<dbReference type="Gene3D" id="3.40.50.300">
    <property type="entry name" value="P-loop containing nucleotide triphosphate hydrolases"/>
    <property type="match status" value="1"/>
</dbReference>
<dbReference type="Pfam" id="PF12169">
    <property type="entry name" value="DNA_pol3_gamma3"/>
    <property type="match status" value="1"/>
</dbReference>
<evidence type="ECO:0000256" key="6">
    <source>
        <dbReference type="ARBA" id="ARBA00022741"/>
    </source>
</evidence>
<evidence type="ECO:0000313" key="15">
    <source>
        <dbReference type="Proteomes" id="UP001233164"/>
    </source>
</evidence>
<dbReference type="NCBIfam" id="NF005846">
    <property type="entry name" value="PRK07764.1-6"/>
    <property type="match status" value="1"/>
</dbReference>
<dbReference type="PANTHER" id="PTHR11669:SF0">
    <property type="entry name" value="PROTEIN STICHEL-LIKE 2"/>
    <property type="match status" value="1"/>
</dbReference>
<dbReference type="Pfam" id="PF22608">
    <property type="entry name" value="DNAX_ATPase_lid"/>
    <property type="match status" value="1"/>
</dbReference>
<dbReference type="Pfam" id="PF13177">
    <property type="entry name" value="DNA_pol3_delta2"/>
    <property type="match status" value="1"/>
</dbReference>
<feature type="compositionally biased region" description="Low complexity" evidence="12">
    <location>
        <begin position="392"/>
        <end position="413"/>
    </location>
</feature>
<dbReference type="SUPFAM" id="SSF52540">
    <property type="entry name" value="P-loop containing nucleoside triphosphate hydrolases"/>
    <property type="match status" value="1"/>
</dbReference>
<dbReference type="Gene3D" id="1.20.272.10">
    <property type="match status" value="1"/>
</dbReference>
<evidence type="ECO:0000256" key="7">
    <source>
        <dbReference type="ARBA" id="ARBA00022833"/>
    </source>
</evidence>
<dbReference type="CDD" id="cd18137">
    <property type="entry name" value="HLD_clamp_pol_III_gamma_tau"/>
    <property type="match status" value="1"/>
</dbReference>
<comment type="function">
    <text evidence="11">DNA polymerase III is a complex, multichain enzyme responsible for most of the replicative synthesis in bacteria. This DNA polymerase also exhibits 3' to 5' exonuclease activity.</text>
</comment>
<keyword evidence="9 11" id="KW-0239">DNA-directed DNA polymerase</keyword>
<evidence type="ECO:0000256" key="2">
    <source>
        <dbReference type="ARBA" id="ARBA00022679"/>
    </source>
</evidence>
<feature type="compositionally biased region" description="Pro residues" evidence="12">
    <location>
        <begin position="491"/>
        <end position="510"/>
    </location>
</feature>
<dbReference type="InterPro" id="IPR022754">
    <property type="entry name" value="DNA_pol_III_gamma-3"/>
</dbReference>
<keyword evidence="5" id="KW-0479">Metal-binding</keyword>
<dbReference type="InterPro" id="IPR003593">
    <property type="entry name" value="AAA+_ATPase"/>
</dbReference>
<feature type="compositionally biased region" description="Pro residues" evidence="12">
    <location>
        <begin position="648"/>
        <end position="665"/>
    </location>
</feature>
<comment type="caution">
    <text evidence="14">The sequence shown here is derived from an EMBL/GenBank/DDBJ whole genome shotgun (WGS) entry which is preliminary data.</text>
</comment>
<dbReference type="NCBIfam" id="TIGR02397">
    <property type="entry name" value="dnaX_nterm"/>
    <property type="match status" value="1"/>
</dbReference>
<dbReference type="Gene3D" id="1.10.8.60">
    <property type="match status" value="1"/>
</dbReference>
<dbReference type="SUPFAM" id="SSF48019">
    <property type="entry name" value="post-AAA+ oligomerization domain-like"/>
    <property type="match status" value="1"/>
</dbReference>
<dbReference type="InterPro" id="IPR008921">
    <property type="entry name" value="DNA_pol3_clamp-load_cplx_C"/>
</dbReference>
<organism evidence="14 15">
    <name type="scientific">Rhodococcus indonesiensis</name>
    <dbReference type="NCBI Taxonomy" id="3055869"/>
    <lineage>
        <taxon>Bacteria</taxon>
        <taxon>Bacillati</taxon>
        <taxon>Actinomycetota</taxon>
        <taxon>Actinomycetes</taxon>
        <taxon>Mycobacteriales</taxon>
        <taxon>Nocardiaceae</taxon>
        <taxon>Rhodococcus</taxon>
    </lineage>
</organism>
<name>A0ABT7RJE3_9NOCA</name>
<evidence type="ECO:0000259" key="13">
    <source>
        <dbReference type="SMART" id="SM00382"/>
    </source>
</evidence>